<feature type="non-terminal residue" evidence="2">
    <location>
        <position position="1"/>
    </location>
</feature>
<dbReference type="InterPro" id="IPR004821">
    <property type="entry name" value="Cyt_trans-like"/>
</dbReference>
<dbReference type="Gene3D" id="3.40.50.620">
    <property type="entry name" value="HUPs"/>
    <property type="match status" value="1"/>
</dbReference>
<reference evidence="2 3" key="1">
    <citation type="journal article" date="2009" name="Science">
        <title>Green evolution and dynamic adaptations revealed by genomes of the marine picoeukaryotes Micromonas.</title>
        <authorList>
            <person name="Worden A.Z."/>
            <person name="Lee J.H."/>
            <person name="Mock T."/>
            <person name="Rouze P."/>
            <person name="Simmons M.P."/>
            <person name="Aerts A.L."/>
            <person name="Allen A.E."/>
            <person name="Cuvelier M.L."/>
            <person name="Derelle E."/>
            <person name="Everett M.V."/>
            <person name="Foulon E."/>
            <person name="Grimwood J."/>
            <person name="Gundlach H."/>
            <person name="Henrissat B."/>
            <person name="Napoli C."/>
            <person name="McDonald S.M."/>
            <person name="Parker M.S."/>
            <person name="Rombauts S."/>
            <person name="Salamov A."/>
            <person name="Von Dassow P."/>
            <person name="Badger J.H."/>
            <person name="Coutinho P.M."/>
            <person name="Demir E."/>
            <person name="Dubchak I."/>
            <person name="Gentemann C."/>
            <person name="Eikrem W."/>
            <person name="Gready J.E."/>
            <person name="John U."/>
            <person name="Lanier W."/>
            <person name="Lindquist E.A."/>
            <person name="Lucas S."/>
            <person name="Mayer K.F."/>
            <person name="Moreau H."/>
            <person name="Not F."/>
            <person name="Otillar R."/>
            <person name="Panaud O."/>
            <person name="Pangilinan J."/>
            <person name="Paulsen I."/>
            <person name="Piegu B."/>
            <person name="Poliakov A."/>
            <person name="Robbens S."/>
            <person name="Schmutz J."/>
            <person name="Toulza E."/>
            <person name="Wyss T."/>
            <person name="Zelensky A."/>
            <person name="Zhou K."/>
            <person name="Armbrust E.V."/>
            <person name="Bhattacharya D."/>
            <person name="Goodenough U.W."/>
            <person name="Van de Peer Y."/>
            <person name="Grigoriev I.V."/>
        </authorList>
    </citation>
    <scope>NUCLEOTIDE SEQUENCE [LARGE SCALE GENOMIC DNA]</scope>
    <source>
        <strain evidence="2 3">CCMP1545</strain>
    </source>
</reference>
<dbReference type="GeneID" id="9688873"/>
<dbReference type="eggNOG" id="KOG3351">
    <property type="taxonomic scope" value="Eukaryota"/>
</dbReference>
<sequence length="144" mass="15094">RFARVSVGGTFDRIHAGHRLLLATAHGVLYVGVTSDEMLRGKTRAGMIASYDDRAAAALAFLRATRPPRDALDVRVGPLRANEPPLAATTERMDALVVSGETTEGGEALNAARRERGFAPVTLIAVGVIGDDGEGGKLSSSALR</sequence>
<dbReference type="OrthoDB" id="27911at2759"/>
<feature type="non-terminal residue" evidence="2">
    <location>
        <position position="144"/>
    </location>
</feature>
<protein>
    <submittedName>
        <fullName evidence="2">Predicted protein</fullName>
    </submittedName>
</protein>
<dbReference type="NCBIfam" id="TIGR00125">
    <property type="entry name" value="cyt_tran_rel"/>
    <property type="match status" value="1"/>
</dbReference>
<name>C1N5V9_MICPC</name>
<feature type="domain" description="Cytidyltransferase-like" evidence="1">
    <location>
        <begin position="7"/>
        <end position="119"/>
    </location>
</feature>
<gene>
    <name evidence="2" type="ORF">MICPUCDRAFT_11674</name>
</gene>
<proteinExistence type="predicted"/>
<dbReference type="Pfam" id="PF01467">
    <property type="entry name" value="CTP_transf_like"/>
    <property type="match status" value="1"/>
</dbReference>
<dbReference type="KEGG" id="mpp:MICPUCDRAFT_11674"/>
<dbReference type="SUPFAM" id="SSF52374">
    <property type="entry name" value="Nucleotidylyl transferase"/>
    <property type="match status" value="1"/>
</dbReference>
<accession>C1N5V9</accession>
<organism evidence="3">
    <name type="scientific">Micromonas pusilla (strain CCMP1545)</name>
    <name type="common">Picoplanktonic green alga</name>
    <dbReference type="NCBI Taxonomy" id="564608"/>
    <lineage>
        <taxon>Eukaryota</taxon>
        <taxon>Viridiplantae</taxon>
        <taxon>Chlorophyta</taxon>
        <taxon>Mamiellophyceae</taxon>
        <taxon>Mamiellales</taxon>
        <taxon>Mamiellaceae</taxon>
        <taxon>Micromonas</taxon>
    </lineage>
</organism>
<dbReference type="GO" id="GO:0003824">
    <property type="term" value="F:catalytic activity"/>
    <property type="evidence" value="ECO:0007669"/>
    <property type="project" value="InterPro"/>
</dbReference>
<dbReference type="InterPro" id="IPR014729">
    <property type="entry name" value="Rossmann-like_a/b/a_fold"/>
</dbReference>
<dbReference type="EMBL" id="GG663748">
    <property type="protein sequence ID" value="EEH52359.1"/>
    <property type="molecule type" value="Genomic_DNA"/>
</dbReference>
<dbReference type="STRING" id="564608.C1N5V9"/>
<keyword evidence="3" id="KW-1185">Reference proteome</keyword>
<dbReference type="OMA" id="APHEQAV"/>
<evidence type="ECO:0000313" key="2">
    <source>
        <dbReference type="EMBL" id="EEH52359.1"/>
    </source>
</evidence>
<dbReference type="Proteomes" id="UP000001876">
    <property type="component" value="Unassembled WGS sequence"/>
</dbReference>
<dbReference type="AlphaFoldDB" id="C1N5V9"/>
<evidence type="ECO:0000313" key="3">
    <source>
        <dbReference type="Proteomes" id="UP000001876"/>
    </source>
</evidence>
<dbReference type="RefSeq" id="XP_003063223.1">
    <property type="nucleotide sequence ID" value="XM_003063177.1"/>
</dbReference>
<evidence type="ECO:0000259" key="1">
    <source>
        <dbReference type="Pfam" id="PF01467"/>
    </source>
</evidence>